<keyword evidence="1" id="KW-0732">Signal</keyword>
<dbReference type="PANTHER" id="PTHR43143:SF6">
    <property type="entry name" value="BLL3016 PROTEIN"/>
    <property type="match status" value="1"/>
</dbReference>
<evidence type="ECO:0000313" key="5">
    <source>
        <dbReference type="Proteomes" id="UP000188181"/>
    </source>
</evidence>
<dbReference type="Proteomes" id="UP000188181">
    <property type="component" value="Chromosome"/>
</dbReference>
<dbReference type="InterPro" id="IPR051918">
    <property type="entry name" value="STPP_CPPED1"/>
</dbReference>
<dbReference type="KEGG" id="pbas:SMSP2_02621"/>
<dbReference type="PANTHER" id="PTHR43143">
    <property type="entry name" value="METALLOPHOSPHOESTERASE, CALCINEURIN SUPERFAMILY"/>
    <property type="match status" value="1"/>
</dbReference>
<reference evidence="5" key="1">
    <citation type="submission" date="2017-02" db="EMBL/GenBank/DDBJ databases">
        <title>Comparative genomics and description of representatives of a novel lineage of planctomycetes thriving in anoxic sediments.</title>
        <authorList>
            <person name="Spring S."/>
            <person name="Bunk B."/>
            <person name="Sproer C."/>
        </authorList>
    </citation>
    <scope>NUCLEOTIDE SEQUENCE [LARGE SCALE GENOMIC DNA]</scope>
    <source>
        <strain evidence="5">SM-Chi-D1</strain>
    </source>
</reference>
<feature type="domain" description="Calcineurin-like phosphoesterase C-terminal" evidence="2">
    <location>
        <begin position="344"/>
        <end position="509"/>
    </location>
</feature>
<evidence type="ECO:0000259" key="2">
    <source>
        <dbReference type="Pfam" id="PF16370"/>
    </source>
</evidence>
<feature type="chain" id="PRO_5013088956" evidence="1">
    <location>
        <begin position="27"/>
        <end position="519"/>
    </location>
</feature>
<dbReference type="SUPFAM" id="SSF56300">
    <property type="entry name" value="Metallo-dependent phosphatases"/>
    <property type="match status" value="1"/>
</dbReference>
<dbReference type="Gene3D" id="2.60.40.10">
    <property type="entry name" value="Immunoglobulins"/>
    <property type="match status" value="1"/>
</dbReference>
<dbReference type="Pfam" id="PF16370">
    <property type="entry name" value="MetallophosC"/>
    <property type="match status" value="1"/>
</dbReference>
<dbReference type="InterPro" id="IPR029052">
    <property type="entry name" value="Metallo-depent_PP-like"/>
</dbReference>
<evidence type="ECO:0000256" key="1">
    <source>
        <dbReference type="SAM" id="SignalP"/>
    </source>
</evidence>
<dbReference type="SUPFAM" id="SSF117074">
    <property type="entry name" value="Hypothetical protein PA1324"/>
    <property type="match status" value="1"/>
</dbReference>
<dbReference type="InterPro" id="IPR032288">
    <property type="entry name" value="Metallophos_C"/>
</dbReference>
<dbReference type="InterPro" id="IPR013783">
    <property type="entry name" value="Ig-like_fold"/>
</dbReference>
<dbReference type="Gene3D" id="3.60.21.10">
    <property type="match status" value="1"/>
</dbReference>
<keyword evidence="5" id="KW-1185">Reference proteome</keyword>
<sequence length="519" mass="57615" precursor="true">MKHQSVISICTWVLTAAAFFCSGALADAAGVVYNDLNGNNVRDAGEEGIAGVQVSNGTDVVTTDSKGWYEISVSDDCIIFVIKPSGWRTPIDENNLPLFYYIHKPVGSPSELKFPGIKPTGPLPESIDFALQRQDEPDEFNVFLFGDIQARNHTEVNYFRHVIGEIDGSAAAFGISLGDNAFDRLDVLEGLNEAASGIGLPWYNTSGNHDINFVTEDDAGSLETFKSIYGPANYSFNYANAHFIILDSIMVKKTEDGRVGYDEGLGREELTFIANDLKHVDKDKLVVLLMHGGLHLFGSERDELFALLKDFDNTLSIAGHNHYIRNIIYDESENFHGEKPHLHFVAGAVCGGWWSGVPEPLTGIPHSMMRDGTPNGYAALNVNGNEYSIKYKAFGRAEDYQMNIYAPDEVSAGKTAETVILANIFAGSEKSLVQMRLDDSQWLEMQPSSEPDPYFVKMVEWEKNQNLARPNWSNNPESLHTWQANLLADIEQGLHVITVKTTDMFDQTFSSKKFIKITE</sequence>
<name>A0A1Q2MHS7_9BACT</name>
<feature type="domain" description="Calcineurin-like phosphoesterase N-terminal" evidence="3">
    <location>
        <begin position="44"/>
        <end position="113"/>
    </location>
</feature>
<organism evidence="4 5">
    <name type="scientific">Limihaloglobus sulfuriphilus</name>
    <dbReference type="NCBI Taxonomy" id="1851148"/>
    <lineage>
        <taxon>Bacteria</taxon>
        <taxon>Pseudomonadati</taxon>
        <taxon>Planctomycetota</taxon>
        <taxon>Phycisphaerae</taxon>
        <taxon>Sedimentisphaerales</taxon>
        <taxon>Sedimentisphaeraceae</taxon>
        <taxon>Limihaloglobus</taxon>
    </lineage>
</organism>
<protein>
    <submittedName>
        <fullName evidence="4">Calcineurin-like phosphoesterase</fullName>
    </submittedName>
</protein>
<dbReference type="AlphaFoldDB" id="A0A1Q2MHS7"/>
<gene>
    <name evidence="4" type="ORF">SMSP2_02621</name>
</gene>
<dbReference type="EMBL" id="CP019646">
    <property type="protein sequence ID" value="AQQ72240.1"/>
    <property type="molecule type" value="Genomic_DNA"/>
</dbReference>
<dbReference type="InterPro" id="IPR032285">
    <property type="entry name" value="Metallophos_N"/>
</dbReference>
<feature type="signal peptide" evidence="1">
    <location>
        <begin position="1"/>
        <end position="26"/>
    </location>
</feature>
<dbReference type="OrthoDB" id="235808at2"/>
<accession>A0A1Q2MHS7</accession>
<evidence type="ECO:0000259" key="3">
    <source>
        <dbReference type="Pfam" id="PF16371"/>
    </source>
</evidence>
<evidence type="ECO:0000313" key="4">
    <source>
        <dbReference type="EMBL" id="AQQ72240.1"/>
    </source>
</evidence>
<dbReference type="Pfam" id="PF16371">
    <property type="entry name" value="MetallophosN"/>
    <property type="match status" value="1"/>
</dbReference>
<dbReference type="RefSeq" id="WP_146684452.1">
    <property type="nucleotide sequence ID" value="NZ_CP019646.1"/>
</dbReference>
<proteinExistence type="predicted"/>